<dbReference type="GO" id="GO:0042602">
    <property type="term" value="F:riboflavin reductase (NADPH) activity"/>
    <property type="evidence" value="ECO:0007669"/>
    <property type="project" value="TreeGrafter"/>
</dbReference>
<name>A0A370TAY1_9HELO</name>
<dbReference type="GO" id="GO:0004074">
    <property type="term" value="F:biliverdin reductase [NAD(P)H] activity"/>
    <property type="evidence" value="ECO:0007669"/>
    <property type="project" value="TreeGrafter"/>
</dbReference>
<dbReference type="RefSeq" id="XP_031865349.1">
    <property type="nucleotide sequence ID" value="XM_032018512.1"/>
</dbReference>
<accession>A0A370TAY1</accession>
<keyword evidence="5" id="KW-1185">Reference proteome</keyword>
<dbReference type="Proteomes" id="UP000254866">
    <property type="component" value="Unassembled WGS sequence"/>
</dbReference>
<gene>
    <name evidence="4" type="ORF">BP5553_09889</name>
</gene>
<sequence>MLPIIGFFGATGGCAAACLAYCLREGYTCTALVRNADKLTKLLSAHDISASTIAAQLTVIVGNVKNAEDVRKTLFSNSGSCVDIVISGLGAAPTWKAGALVPSIDDPTVCTEATTLILSTLRAGLGDTPKQKPFIAVISTTGMSEHGRDIPLLYVPLYHWLLKVPHKDKKAMEELIIGAKDEGLIRDYCSVRATLLTDGEELGMGKIRAAVEGEDNLGEGAIGYTISRRDVGLWIFEEIVKKYQVGETTEEGRPVRGIARITY</sequence>
<dbReference type="PANTHER" id="PTHR43355">
    <property type="entry name" value="FLAVIN REDUCTASE (NADPH)"/>
    <property type="match status" value="1"/>
</dbReference>
<dbReference type="PANTHER" id="PTHR43355:SF2">
    <property type="entry name" value="FLAVIN REDUCTASE (NADPH)"/>
    <property type="match status" value="1"/>
</dbReference>
<dbReference type="InterPro" id="IPR036291">
    <property type="entry name" value="NAD(P)-bd_dom_sf"/>
</dbReference>
<dbReference type="InterPro" id="IPR016040">
    <property type="entry name" value="NAD(P)-bd_dom"/>
</dbReference>
<dbReference type="InterPro" id="IPR051606">
    <property type="entry name" value="Polyketide_Oxido-like"/>
</dbReference>
<feature type="chain" id="PRO_5017050735" description="NAD(P)-binding domain-containing protein" evidence="2">
    <location>
        <begin position="17"/>
        <end position="263"/>
    </location>
</feature>
<evidence type="ECO:0000259" key="3">
    <source>
        <dbReference type="Pfam" id="PF13460"/>
    </source>
</evidence>
<dbReference type="SUPFAM" id="SSF51735">
    <property type="entry name" value="NAD(P)-binding Rossmann-fold domains"/>
    <property type="match status" value="1"/>
</dbReference>
<dbReference type="AlphaFoldDB" id="A0A370TAY1"/>
<comment type="similarity">
    <text evidence="1">Belongs to the avfA family.</text>
</comment>
<dbReference type="Pfam" id="PF13460">
    <property type="entry name" value="NAD_binding_10"/>
    <property type="match status" value="1"/>
</dbReference>
<keyword evidence="2" id="KW-0732">Signal</keyword>
<evidence type="ECO:0000313" key="5">
    <source>
        <dbReference type="Proteomes" id="UP000254866"/>
    </source>
</evidence>
<evidence type="ECO:0000256" key="1">
    <source>
        <dbReference type="ARBA" id="ARBA00038376"/>
    </source>
</evidence>
<reference evidence="4 5" key="1">
    <citation type="journal article" date="2018" name="IMA Fungus">
        <title>IMA Genome-F 9: Draft genome sequence of Annulohypoxylon stygium, Aspergillus mulundensis, Berkeleyomyces basicola (syn. Thielaviopsis basicola), Ceratocystis smalleyi, two Cercospora beticola strains, Coleophoma cylindrospora, Fusarium fracticaudum, Phialophora cf. hyalina, and Morchella septimelata.</title>
        <authorList>
            <person name="Wingfield B.D."/>
            <person name="Bills G.F."/>
            <person name="Dong Y."/>
            <person name="Huang W."/>
            <person name="Nel W.J."/>
            <person name="Swalarsk-Parry B.S."/>
            <person name="Vaghefi N."/>
            <person name="Wilken P.M."/>
            <person name="An Z."/>
            <person name="de Beer Z.W."/>
            <person name="De Vos L."/>
            <person name="Chen L."/>
            <person name="Duong T.A."/>
            <person name="Gao Y."/>
            <person name="Hammerbacher A."/>
            <person name="Kikkert J.R."/>
            <person name="Li Y."/>
            <person name="Li H."/>
            <person name="Li K."/>
            <person name="Li Q."/>
            <person name="Liu X."/>
            <person name="Ma X."/>
            <person name="Naidoo K."/>
            <person name="Pethybridge S.J."/>
            <person name="Sun J."/>
            <person name="Steenkamp E.T."/>
            <person name="van der Nest M.A."/>
            <person name="van Wyk S."/>
            <person name="Wingfield M.J."/>
            <person name="Xiong C."/>
            <person name="Yue Q."/>
            <person name="Zhang X."/>
        </authorList>
    </citation>
    <scope>NUCLEOTIDE SEQUENCE [LARGE SCALE GENOMIC DNA]</scope>
    <source>
        <strain evidence="4 5">BP 5553</strain>
    </source>
</reference>
<comment type="caution">
    <text evidence="4">The sequence shown here is derived from an EMBL/GenBank/DDBJ whole genome shotgun (WGS) entry which is preliminary data.</text>
</comment>
<dbReference type="OrthoDB" id="63935at2759"/>
<dbReference type="Gene3D" id="3.40.50.720">
    <property type="entry name" value="NAD(P)-binding Rossmann-like Domain"/>
    <property type="match status" value="1"/>
</dbReference>
<proteinExistence type="inferred from homology"/>
<feature type="signal peptide" evidence="2">
    <location>
        <begin position="1"/>
        <end position="16"/>
    </location>
</feature>
<dbReference type="EMBL" id="NPIC01000013">
    <property type="protein sequence ID" value="RDL31100.1"/>
    <property type="molecule type" value="Genomic_DNA"/>
</dbReference>
<organism evidence="4 5">
    <name type="scientific">Venustampulla echinocandica</name>
    <dbReference type="NCBI Taxonomy" id="2656787"/>
    <lineage>
        <taxon>Eukaryota</taxon>
        <taxon>Fungi</taxon>
        <taxon>Dikarya</taxon>
        <taxon>Ascomycota</taxon>
        <taxon>Pezizomycotina</taxon>
        <taxon>Leotiomycetes</taxon>
        <taxon>Helotiales</taxon>
        <taxon>Pleuroascaceae</taxon>
        <taxon>Venustampulla</taxon>
    </lineage>
</organism>
<feature type="domain" description="NAD(P)-binding" evidence="3">
    <location>
        <begin position="9"/>
        <end position="237"/>
    </location>
</feature>
<dbReference type="GeneID" id="43602738"/>
<protein>
    <recommendedName>
        <fullName evidence="3">NAD(P)-binding domain-containing protein</fullName>
    </recommendedName>
</protein>
<dbReference type="STRING" id="2656787.A0A370TAY1"/>
<evidence type="ECO:0000256" key="2">
    <source>
        <dbReference type="SAM" id="SignalP"/>
    </source>
</evidence>
<evidence type="ECO:0000313" key="4">
    <source>
        <dbReference type="EMBL" id="RDL31100.1"/>
    </source>
</evidence>